<dbReference type="InterPro" id="IPR035919">
    <property type="entry name" value="EAL_sf"/>
</dbReference>
<organism evidence="5 6">
    <name type="scientific">Thalassotalea fonticola</name>
    <dbReference type="NCBI Taxonomy" id="3065649"/>
    <lineage>
        <taxon>Bacteria</taxon>
        <taxon>Pseudomonadati</taxon>
        <taxon>Pseudomonadota</taxon>
        <taxon>Gammaproteobacteria</taxon>
        <taxon>Alteromonadales</taxon>
        <taxon>Colwelliaceae</taxon>
        <taxon>Thalassotalea</taxon>
    </lineage>
</organism>
<accession>A0ABZ0GMB3</accession>
<dbReference type="Proteomes" id="UP001301442">
    <property type="component" value="Chromosome"/>
</dbReference>
<keyword evidence="1" id="KW-0175">Coiled coil</keyword>
<dbReference type="SMART" id="SM00052">
    <property type="entry name" value="EAL"/>
    <property type="match status" value="1"/>
</dbReference>
<evidence type="ECO:0000259" key="4">
    <source>
        <dbReference type="PROSITE" id="PS50887"/>
    </source>
</evidence>
<dbReference type="EMBL" id="CP136600">
    <property type="protein sequence ID" value="WOH36961.1"/>
    <property type="molecule type" value="Genomic_DNA"/>
</dbReference>
<dbReference type="InterPro" id="IPR043128">
    <property type="entry name" value="Rev_trsase/Diguanyl_cyclase"/>
</dbReference>
<evidence type="ECO:0000313" key="5">
    <source>
        <dbReference type="EMBL" id="WOH36961.1"/>
    </source>
</evidence>
<feature type="transmembrane region" description="Helical" evidence="2">
    <location>
        <begin position="156"/>
        <end position="177"/>
    </location>
</feature>
<dbReference type="InterPro" id="IPR029787">
    <property type="entry name" value="Nucleotide_cyclase"/>
</dbReference>
<feature type="transmembrane region" description="Helical" evidence="2">
    <location>
        <begin position="50"/>
        <end position="71"/>
    </location>
</feature>
<dbReference type="InterPro" id="IPR000160">
    <property type="entry name" value="GGDEF_dom"/>
</dbReference>
<dbReference type="Gene3D" id="3.20.20.450">
    <property type="entry name" value="EAL domain"/>
    <property type="match status" value="1"/>
</dbReference>
<dbReference type="RefSeq" id="WP_348395762.1">
    <property type="nucleotide sequence ID" value="NZ_CP136600.1"/>
</dbReference>
<reference evidence="5 6" key="1">
    <citation type="submission" date="2023-09" db="EMBL/GenBank/DDBJ databases">
        <authorList>
            <person name="Qi X."/>
        </authorList>
    </citation>
    <scope>NUCLEOTIDE SEQUENCE [LARGE SCALE GENOMIC DNA]</scope>
    <source>
        <strain evidence="5 6">S1-1</strain>
    </source>
</reference>
<dbReference type="Pfam" id="PF00563">
    <property type="entry name" value="EAL"/>
    <property type="match status" value="1"/>
</dbReference>
<evidence type="ECO:0000313" key="6">
    <source>
        <dbReference type="Proteomes" id="UP001301442"/>
    </source>
</evidence>
<dbReference type="Gene3D" id="3.30.70.270">
    <property type="match status" value="1"/>
</dbReference>
<evidence type="ECO:0000259" key="3">
    <source>
        <dbReference type="PROSITE" id="PS50883"/>
    </source>
</evidence>
<feature type="transmembrane region" description="Helical" evidence="2">
    <location>
        <begin position="110"/>
        <end position="136"/>
    </location>
</feature>
<dbReference type="SMART" id="SM00267">
    <property type="entry name" value="GGDEF"/>
    <property type="match status" value="1"/>
</dbReference>
<dbReference type="CDD" id="cd01948">
    <property type="entry name" value="EAL"/>
    <property type="match status" value="1"/>
</dbReference>
<feature type="coiled-coil region" evidence="1">
    <location>
        <begin position="177"/>
        <end position="207"/>
    </location>
</feature>
<feature type="transmembrane region" description="Helical" evidence="2">
    <location>
        <begin position="77"/>
        <end position="98"/>
    </location>
</feature>
<keyword evidence="2" id="KW-0472">Membrane</keyword>
<keyword evidence="2" id="KW-1133">Transmembrane helix</keyword>
<keyword evidence="2" id="KW-0812">Transmembrane</keyword>
<sequence length="632" mass="70482">MTTISLKFFDNLSNSLIATGFYREKSFQVFLVSQLALLIAFIIELTNASYGLAASIFLVFLTIGVSFLYFYKTHPKTATGILLFGHTCLATVLMWLYGGLRDEVIFVYPMVLIFATLLGSTTVVSMLFAFISLVVFANGYANQFGIYTNYAPQITLQSAAVINLILLVIFVCSYFAAQNIKELINKLVKENEKVEKSKREIQKLVHQDALTGLPNRVVAESRFEQLIVAAKNEPTSLALLFIDLDDFKNINDTLGHHVGDKFLKIISTRMAANIAGIGSIYRLGGDEFIIIVDSFSSTKEIKNIAEGVSKAVSEPLTINDCHLSACCSIGITVAPDDAEDFDSALKYADIALYEAKSAGRNQICLITDKMIEKTETEFMLLEELRKALRDESFKVHFQPKFDLKTNKIIGAEALLRWWHPTLGQITPNQFIPLAEKSGLIKELGFWVLEQSIKECVYWHKRGYKDLIIAVNLSPIQFNSPDFTKSVLQLLGRHGLAESYLELEITENVLIEQNDVQKSNINMLAMAGIKLAIDDFGKGYSNLAYIKKLNIDSIKIDYEFVKGMTSNEDDMAIVTAIIDIAKRLGIKSVAEGVEAEETVGLLKELGCNSAQGFLWSHALESAAFNTFLDEYKF</sequence>
<feature type="transmembrane region" description="Helical" evidence="2">
    <location>
        <begin position="26"/>
        <end position="43"/>
    </location>
</feature>
<dbReference type="CDD" id="cd01949">
    <property type="entry name" value="GGDEF"/>
    <property type="match status" value="1"/>
</dbReference>
<name>A0ABZ0GMB3_9GAMM</name>
<dbReference type="InterPro" id="IPR001633">
    <property type="entry name" value="EAL_dom"/>
</dbReference>
<gene>
    <name evidence="5" type="ORF">RI844_16550</name>
</gene>
<feature type="domain" description="EAL" evidence="3">
    <location>
        <begin position="377"/>
        <end position="631"/>
    </location>
</feature>
<dbReference type="PROSITE" id="PS50883">
    <property type="entry name" value="EAL"/>
    <property type="match status" value="1"/>
</dbReference>
<evidence type="ECO:0000256" key="1">
    <source>
        <dbReference type="SAM" id="Coils"/>
    </source>
</evidence>
<keyword evidence="6" id="KW-1185">Reference proteome</keyword>
<dbReference type="SUPFAM" id="SSF141868">
    <property type="entry name" value="EAL domain-like"/>
    <property type="match status" value="1"/>
</dbReference>
<dbReference type="PANTHER" id="PTHR44757">
    <property type="entry name" value="DIGUANYLATE CYCLASE DGCP"/>
    <property type="match status" value="1"/>
</dbReference>
<dbReference type="Pfam" id="PF00990">
    <property type="entry name" value="GGDEF"/>
    <property type="match status" value="1"/>
</dbReference>
<dbReference type="PROSITE" id="PS50887">
    <property type="entry name" value="GGDEF"/>
    <property type="match status" value="1"/>
</dbReference>
<protein>
    <submittedName>
        <fullName evidence="5">EAL domain-containing protein</fullName>
    </submittedName>
</protein>
<proteinExistence type="predicted"/>
<evidence type="ECO:0000256" key="2">
    <source>
        <dbReference type="SAM" id="Phobius"/>
    </source>
</evidence>
<dbReference type="SUPFAM" id="SSF55073">
    <property type="entry name" value="Nucleotide cyclase"/>
    <property type="match status" value="1"/>
</dbReference>
<dbReference type="NCBIfam" id="TIGR00254">
    <property type="entry name" value="GGDEF"/>
    <property type="match status" value="1"/>
</dbReference>
<dbReference type="InterPro" id="IPR052155">
    <property type="entry name" value="Biofilm_reg_signaling"/>
</dbReference>
<feature type="domain" description="GGDEF" evidence="4">
    <location>
        <begin position="235"/>
        <end position="368"/>
    </location>
</feature>
<dbReference type="PANTHER" id="PTHR44757:SF2">
    <property type="entry name" value="BIOFILM ARCHITECTURE MAINTENANCE PROTEIN MBAA"/>
    <property type="match status" value="1"/>
</dbReference>